<dbReference type="InterPro" id="IPR035906">
    <property type="entry name" value="MetI-like_sf"/>
</dbReference>
<evidence type="ECO:0000259" key="8">
    <source>
        <dbReference type="PROSITE" id="PS50928"/>
    </source>
</evidence>
<dbReference type="SUPFAM" id="SSF161098">
    <property type="entry name" value="MetI-like"/>
    <property type="match status" value="1"/>
</dbReference>
<keyword evidence="6 7" id="KW-0472">Membrane</keyword>
<gene>
    <name evidence="9" type="ORF">UFOPK2362_00428</name>
</gene>
<dbReference type="PANTHER" id="PTHR43744:SF12">
    <property type="entry name" value="ABC TRANSPORTER PERMEASE PROTEIN MG189-RELATED"/>
    <property type="match status" value="1"/>
</dbReference>
<dbReference type="EMBL" id="CAEZXI010000030">
    <property type="protein sequence ID" value="CAB4681341.1"/>
    <property type="molecule type" value="Genomic_DNA"/>
</dbReference>
<proteinExistence type="predicted"/>
<evidence type="ECO:0000256" key="7">
    <source>
        <dbReference type="SAM" id="Phobius"/>
    </source>
</evidence>
<evidence type="ECO:0000256" key="1">
    <source>
        <dbReference type="ARBA" id="ARBA00004651"/>
    </source>
</evidence>
<dbReference type="Gene3D" id="1.10.3720.10">
    <property type="entry name" value="MetI-like"/>
    <property type="match status" value="1"/>
</dbReference>
<dbReference type="PANTHER" id="PTHR43744">
    <property type="entry name" value="ABC TRANSPORTER PERMEASE PROTEIN MG189-RELATED-RELATED"/>
    <property type="match status" value="1"/>
</dbReference>
<keyword evidence="4 7" id="KW-0812">Transmembrane</keyword>
<feature type="transmembrane region" description="Helical" evidence="7">
    <location>
        <begin position="185"/>
        <end position="210"/>
    </location>
</feature>
<feature type="transmembrane region" description="Helical" evidence="7">
    <location>
        <begin position="12"/>
        <end position="35"/>
    </location>
</feature>
<feature type="transmembrane region" description="Helical" evidence="7">
    <location>
        <begin position="108"/>
        <end position="129"/>
    </location>
</feature>
<accession>A0A6J6N3Y2</accession>
<dbReference type="InterPro" id="IPR000515">
    <property type="entry name" value="MetI-like"/>
</dbReference>
<keyword evidence="5 7" id="KW-1133">Transmembrane helix</keyword>
<name>A0A6J6N3Y2_9ZZZZ</name>
<evidence type="ECO:0000256" key="3">
    <source>
        <dbReference type="ARBA" id="ARBA00022475"/>
    </source>
</evidence>
<dbReference type="GO" id="GO:0005886">
    <property type="term" value="C:plasma membrane"/>
    <property type="evidence" value="ECO:0007669"/>
    <property type="project" value="UniProtKB-SubCell"/>
</dbReference>
<keyword evidence="3" id="KW-1003">Cell membrane</keyword>
<keyword evidence="2" id="KW-0813">Transport</keyword>
<dbReference type="GO" id="GO:0055085">
    <property type="term" value="P:transmembrane transport"/>
    <property type="evidence" value="ECO:0007669"/>
    <property type="project" value="InterPro"/>
</dbReference>
<dbReference type="AlphaFoldDB" id="A0A6J6N3Y2"/>
<evidence type="ECO:0000313" key="9">
    <source>
        <dbReference type="EMBL" id="CAB4681341.1"/>
    </source>
</evidence>
<dbReference type="PROSITE" id="PS50928">
    <property type="entry name" value="ABC_TM1"/>
    <property type="match status" value="1"/>
</dbReference>
<comment type="subcellular location">
    <subcellularLocation>
        <location evidence="1">Cell membrane</location>
        <topology evidence="1">Multi-pass membrane protein</topology>
    </subcellularLocation>
</comment>
<feature type="transmembrane region" description="Helical" evidence="7">
    <location>
        <begin position="141"/>
        <end position="164"/>
    </location>
</feature>
<feature type="transmembrane region" description="Helical" evidence="7">
    <location>
        <begin position="72"/>
        <end position="96"/>
    </location>
</feature>
<evidence type="ECO:0000256" key="6">
    <source>
        <dbReference type="ARBA" id="ARBA00023136"/>
    </source>
</evidence>
<sequence length="280" mass="30625">MKKNTARKLPIAATLRYTLLSFMAFMALAPVYVMVSGSFKTQKQFLDSPLSPPSGFNLGGYKSAWSDSFPTWLLNSFLIVTFSVILTLALASLAAWGFARFPFKGKESLLAIIVSLMVVPPVVLLIPLFKLGVTLSLISTLQIVVFIYMALMLPFSIYMLTNYFKSIPESIIESASIDGASTFQIFRIIVLPLSGAPIATLAVVNLLWAWNELLLALVFLQSNEKKTLMVGLTGFQSRYSLDIPTVMAGMSLATLPLVVAYLFGQRYFISGLTAGSTKGE</sequence>
<feature type="transmembrane region" description="Helical" evidence="7">
    <location>
        <begin position="243"/>
        <end position="263"/>
    </location>
</feature>
<protein>
    <submittedName>
        <fullName evidence="9">Unannotated protein</fullName>
    </submittedName>
</protein>
<feature type="domain" description="ABC transmembrane type-1" evidence="8">
    <location>
        <begin position="73"/>
        <end position="264"/>
    </location>
</feature>
<evidence type="ECO:0000256" key="5">
    <source>
        <dbReference type="ARBA" id="ARBA00022989"/>
    </source>
</evidence>
<evidence type="ECO:0000256" key="4">
    <source>
        <dbReference type="ARBA" id="ARBA00022692"/>
    </source>
</evidence>
<reference evidence="9" key="1">
    <citation type="submission" date="2020-05" db="EMBL/GenBank/DDBJ databases">
        <authorList>
            <person name="Chiriac C."/>
            <person name="Salcher M."/>
            <person name="Ghai R."/>
            <person name="Kavagutti S V."/>
        </authorList>
    </citation>
    <scope>NUCLEOTIDE SEQUENCE</scope>
</reference>
<dbReference type="Pfam" id="PF00528">
    <property type="entry name" value="BPD_transp_1"/>
    <property type="match status" value="1"/>
</dbReference>
<evidence type="ECO:0000256" key="2">
    <source>
        <dbReference type="ARBA" id="ARBA00022448"/>
    </source>
</evidence>
<dbReference type="CDD" id="cd06261">
    <property type="entry name" value="TM_PBP2"/>
    <property type="match status" value="1"/>
</dbReference>
<organism evidence="9">
    <name type="scientific">freshwater metagenome</name>
    <dbReference type="NCBI Taxonomy" id="449393"/>
    <lineage>
        <taxon>unclassified sequences</taxon>
        <taxon>metagenomes</taxon>
        <taxon>ecological metagenomes</taxon>
    </lineage>
</organism>